<dbReference type="AlphaFoldDB" id="A0A0F9S6H0"/>
<reference evidence="2" key="1">
    <citation type="journal article" date="2015" name="Nature">
        <title>Complex archaea that bridge the gap between prokaryotes and eukaryotes.</title>
        <authorList>
            <person name="Spang A."/>
            <person name="Saw J.H."/>
            <person name="Jorgensen S.L."/>
            <person name="Zaremba-Niedzwiedzka K."/>
            <person name="Martijn J."/>
            <person name="Lind A.E."/>
            <person name="van Eijk R."/>
            <person name="Schleper C."/>
            <person name="Guy L."/>
            <person name="Ettema T.J."/>
        </authorList>
    </citation>
    <scope>NUCLEOTIDE SEQUENCE</scope>
</reference>
<evidence type="ECO:0000256" key="1">
    <source>
        <dbReference type="SAM" id="Phobius"/>
    </source>
</evidence>
<gene>
    <name evidence="2" type="ORF">LCGC14_0509650</name>
</gene>
<comment type="caution">
    <text evidence="2">The sequence shown here is derived from an EMBL/GenBank/DDBJ whole genome shotgun (WGS) entry which is preliminary data.</text>
</comment>
<keyword evidence="1" id="KW-0812">Transmembrane</keyword>
<keyword evidence="1" id="KW-1133">Transmembrane helix</keyword>
<evidence type="ECO:0000313" key="2">
    <source>
        <dbReference type="EMBL" id="KKN62704.1"/>
    </source>
</evidence>
<accession>A0A0F9S6H0</accession>
<dbReference type="EMBL" id="LAZR01000616">
    <property type="protein sequence ID" value="KKN62704.1"/>
    <property type="molecule type" value="Genomic_DNA"/>
</dbReference>
<proteinExistence type="predicted"/>
<organism evidence="2">
    <name type="scientific">marine sediment metagenome</name>
    <dbReference type="NCBI Taxonomy" id="412755"/>
    <lineage>
        <taxon>unclassified sequences</taxon>
        <taxon>metagenomes</taxon>
        <taxon>ecological metagenomes</taxon>
    </lineage>
</organism>
<name>A0A0F9S6H0_9ZZZZ</name>
<protein>
    <submittedName>
        <fullName evidence="2">Uncharacterized protein</fullName>
    </submittedName>
</protein>
<feature type="transmembrane region" description="Helical" evidence="1">
    <location>
        <begin position="6"/>
        <end position="27"/>
    </location>
</feature>
<keyword evidence="1" id="KW-0472">Membrane</keyword>
<sequence>MIGKIITFIIGFVVGTLFGTAFGRWLFEQLLNYAKQV</sequence>